<protein>
    <submittedName>
        <fullName evidence="1">Uncharacterized protein</fullName>
    </submittedName>
</protein>
<sequence>MDEPGASIKYQREGRYFMGCGKRDRPYGRTIGTFSGMQVEGQGPPGIESGKDKKGFYKNASSNRKIGENVKLLLNQMGDGRHREGGNIRCLLCLRL</sequence>
<accession>A0A3M0K0J1</accession>
<dbReference type="Proteomes" id="UP000269221">
    <property type="component" value="Unassembled WGS sequence"/>
</dbReference>
<dbReference type="AlphaFoldDB" id="A0A3M0K0J1"/>
<gene>
    <name evidence="1" type="ORF">DUI87_16188</name>
</gene>
<keyword evidence="2" id="KW-1185">Reference proteome</keyword>
<reference evidence="1 2" key="1">
    <citation type="submission" date="2018-07" db="EMBL/GenBank/DDBJ databases">
        <title>A high quality draft genome assembly of the barn swallow (H. rustica rustica).</title>
        <authorList>
            <person name="Formenti G."/>
            <person name="Chiara M."/>
            <person name="Poveda L."/>
            <person name="Francoijs K.-J."/>
            <person name="Bonisoli-Alquati A."/>
            <person name="Canova L."/>
            <person name="Gianfranceschi L."/>
            <person name="Horner D.S."/>
            <person name="Saino N."/>
        </authorList>
    </citation>
    <scope>NUCLEOTIDE SEQUENCE [LARGE SCALE GENOMIC DNA]</scope>
    <source>
        <strain evidence="1">Chelidonia</strain>
        <tissue evidence="1">Blood</tissue>
    </source>
</reference>
<evidence type="ECO:0000313" key="2">
    <source>
        <dbReference type="Proteomes" id="UP000269221"/>
    </source>
</evidence>
<name>A0A3M0K0J1_HIRRU</name>
<organism evidence="1 2">
    <name type="scientific">Hirundo rustica rustica</name>
    <dbReference type="NCBI Taxonomy" id="333673"/>
    <lineage>
        <taxon>Eukaryota</taxon>
        <taxon>Metazoa</taxon>
        <taxon>Chordata</taxon>
        <taxon>Craniata</taxon>
        <taxon>Vertebrata</taxon>
        <taxon>Euteleostomi</taxon>
        <taxon>Archelosauria</taxon>
        <taxon>Archosauria</taxon>
        <taxon>Dinosauria</taxon>
        <taxon>Saurischia</taxon>
        <taxon>Theropoda</taxon>
        <taxon>Coelurosauria</taxon>
        <taxon>Aves</taxon>
        <taxon>Neognathae</taxon>
        <taxon>Neoaves</taxon>
        <taxon>Telluraves</taxon>
        <taxon>Australaves</taxon>
        <taxon>Passeriformes</taxon>
        <taxon>Sylvioidea</taxon>
        <taxon>Hirundinidae</taxon>
        <taxon>Hirundo</taxon>
    </lineage>
</organism>
<dbReference type="EMBL" id="QRBI01000120">
    <property type="protein sequence ID" value="RMC06742.1"/>
    <property type="molecule type" value="Genomic_DNA"/>
</dbReference>
<evidence type="ECO:0000313" key="1">
    <source>
        <dbReference type="EMBL" id="RMC06742.1"/>
    </source>
</evidence>
<proteinExistence type="predicted"/>
<comment type="caution">
    <text evidence="1">The sequence shown here is derived from an EMBL/GenBank/DDBJ whole genome shotgun (WGS) entry which is preliminary data.</text>
</comment>